<evidence type="ECO:0000313" key="1">
    <source>
        <dbReference type="EMBL" id="MCB6962589.1"/>
    </source>
</evidence>
<organism evidence="1 2">
    <name type="scientific">Agathobacter rectalis</name>
    <dbReference type="NCBI Taxonomy" id="39491"/>
    <lineage>
        <taxon>Bacteria</taxon>
        <taxon>Bacillati</taxon>
        <taxon>Bacillota</taxon>
        <taxon>Clostridia</taxon>
        <taxon>Lachnospirales</taxon>
        <taxon>Lachnospiraceae</taxon>
        <taxon>Agathobacter</taxon>
    </lineage>
</organism>
<name>A0AAW4UU10_9FIRM</name>
<dbReference type="Proteomes" id="UP001197741">
    <property type="component" value="Unassembled WGS sequence"/>
</dbReference>
<protein>
    <submittedName>
        <fullName evidence="1">DUF3427 domain-containing protein</fullName>
    </submittedName>
</protein>
<dbReference type="RefSeq" id="WP_306783597.1">
    <property type="nucleotide sequence ID" value="NZ_JAJCJQ010000193.1"/>
</dbReference>
<evidence type="ECO:0000313" key="2">
    <source>
        <dbReference type="Proteomes" id="UP001197741"/>
    </source>
</evidence>
<feature type="non-terminal residue" evidence="1">
    <location>
        <position position="76"/>
    </location>
</feature>
<accession>A0AAW4UU10</accession>
<dbReference type="EMBL" id="JAJCJQ010000193">
    <property type="protein sequence ID" value="MCB6962589.1"/>
    <property type="molecule type" value="Genomic_DNA"/>
</dbReference>
<dbReference type="AlphaFoldDB" id="A0AAW4UU10"/>
<gene>
    <name evidence="1" type="ORF">LIZ82_17175</name>
</gene>
<sequence length="76" mass="8361">PASPKIQRYIHQGETGNLISLFVREFKKQGNYTAAYTFLGNADYVSSAGERPVSFVWHLHQAIPASLLAKANKAIA</sequence>
<feature type="non-terminal residue" evidence="1">
    <location>
        <position position="1"/>
    </location>
</feature>
<proteinExistence type="predicted"/>
<reference evidence="1" key="1">
    <citation type="submission" date="2021-10" db="EMBL/GenBank/DDBJ databases">
        <title>Collection of gut derived symbiotic bacterial strains cultured from healthy donors.</title>
        <authorList>
            <person name="Lin H."/>
            <person name="Littmann E."/>
            <person name="Kohout C."/>
            <person name="Pamer E.G."/>
        </authorList>
    </citation>
    <scope>NUCLEOTIDE SEQUENCE</scope>
    <source>
        <strain evidence="1">DFI.7.28A</strain>
    </source>
</reference>
<comment type="caution">
    <text evidence="1">The sequence shown here is derived from an EMBL/GenBank/DDBJ whole genome shotgun (WGS) entry which is preliminary data.</text>
</comment>